<evidence type="ECO:0000259" key="3">
    <source>
        <dbReference type="PROSITE" id="PS50893"/>
    </source>
</evidence>
<comment type="caution">
    <text evidence="4">The sequence shown here is derived from an EMBL/GenBank/DDBJ whole genome shotgun (WGS) entry which is preliminary data.</text>
</comment>
<dbReference type="PROSITE" id="PS00211">
    <property type="entry name" value="ABC_TRANSPORTER_1"/>
    <property type="match status" value="1"/>
</dbReference>
<dbReference type="InterPro" id="IPR017871">
    <property type="entry name" value="ABC_transporter-like_CS"/>
</dbReference>
<organism evidence="4 5">
    <name type="scientific">Leuconostoc holzapfelii</name>
    <dbReference type="NCBI Taxonomy" id="434464"/>
    <lineage>
        <taxon>Bacteria</taxon>
        <taxon>Bacillati</taxon>
        <taxon>Bacillota</taxon>
        <taxon>Bacilli</taxon>
        <taxon>Lactobacillales</taxon>
        <taxon>Lactobacillaceae</taxon>
        <taxon>Leuconostoc</taxon>
    </lineage>
</organism>
<protein>
    <submittedName>
        <fullName evidence="4">ABC transporter ATP-binding protein</fullName>
    </submittedName>
</protein>
<accession>A0A846ZAD9</accession>
<proteinExistence type="predicted"/>
<reference evidence="4 5" key="1">
    <citation type="submission" date="2020-04" db="EMBL/GenBank/DDBJ databases">
        <title>MicrobeNet Type strains.</title>
        <authorList>
            <person name="Nicholson A.C."/>
        </authorList>
    </citation>
    <scope>NUCLEOTIDE SEQUENCE [LARGE SCALE GENOMIC DNA]</scope>
    <source>
        <strain evidence="4 5">CCUG 54536</strain>
    </source>
</reference>
<evidence type="ECO:0000313" key="5">
    <source>
        <dbReference type="Proteomes" id="UP000590460"/>
    </source>
</evidence>
<feature type="domain" description="ABC transporter" evidence="3">
    <location>
        <begin position="5"/>
        <end position="215"/>
    </location>
</feature>
<dbReference type="InterPro" id="IPR003593">
    <property type="entry name" value="AAA+_ATPase"/>
</dbReference>
<gene>
    <name evidence="4" type="ORF">HF966_05955</name>
</gene>
<dbReference type="PANTHER" id="PTHR24220:SF86">
    <property type="entry name" value="ABC TRANSPORTER ABCH.1"/>
    <property type="match status" value="1"/>
</dbReference>
<evidence type="ECO:0000256" key="1">
    <source>
        <dbReference type="ARBA" id="ARBA00022741"/>
    </source>
</evidence>
<sequence>MPELIRLANLTKKFGQKTIFSGFNLTVQEGEILAITGPSGVGKSTLLNIIGFIDRFDAGMYSFSGKTNIPINSQKSQKIIRDDLSYLFQNFGLIESDTVAENLNIAIKYLKKSKSEKNQMIKNILVEVGLRGFENRHVYELSGGEQQRVAIARALIKPGRLLLADEPTGSLDSGNRDDIMALLLKANQLGKTIILVTHDSNVAKMATRQIVLNTD</sequence>
<dbReference type="EMBL" id="JAAXPO010000006">
    <property type="protein sequence ID" value="NKZ18717.1"/>
    <property type="molecule type" value="Genomic_DNA"/>
</dbReference>
<dbReference type="Proteomes" id="UP000590460">
    <property type="component" value="Unassembled WGS sequence"/>
</dbReference>
<dbReference type="PROSITE" id="PS50893">
    <property type="entry name" value="ABC_TRANSPORTER_2"/>
    <property type="match status" value="1"/>
</dbReference>
<dbReference type="GO" id="GO:0005886">
    <property type="term" value="C:plasma membrane"/>
    <property type="evidence" value="ECO:0007669"/>
    <property type="project" value="TreeGrafter"/>
</dbReference>
<dbReference type="GO" id="GO:0016887">
    <property type="term" value="F:ATP hydrolysis activity"/>
    <property type="evidence" value="ECO:0007669"/>
    <property type="project" value="InterPro"/>
</dbReference>
<dbReference type="InterPro" id="IPR015854">
    <property type="entry name" value="ABC_transpr_LolD-like"/>
</dbReference>
<dbReference type="GO" id="GO:0022857">
    <property type="term" value="F:transmembrane transporter activity"/>
    <property type="evidence" value="ECO:0007669"/>
    <property type="project" value="TreeGrafter"/>
</dbReference>
<dbReference type="InterPro" id="IPR027417">
    <property type="entry name" value="P-loop_NTPase"/>
</dbReference>
<dbReference type="RefSeq" id="WP_168677103.1">
    <property type="nucleotide sequence ID" value="NZ_BPKV01000006.1"/>
</dbReference>
<keyword evidence="1" id="KW-0547">Nucleotide-binding</keyword>
<dbReference type="NCBIfam" id="TIGR03608">
    <property type="entry name" value="L_ocin_972_ABC"/>
    <property type="match status" value="1"/>
</dbReference>
<evidence type="ECO:0000256" key="2">
    <source>
        <dbReference type="ARBA" id="ARBA00022840"/>
    </source>
</evidence>
<dbReference type="PANTHER" id="PTHR24220">
    <property type="entry name" value="IMPORT ATP-BINDING PROTEIN"/>
    <property type="match status" value="1"/>
</dbReference>
<dbReference type="GO" id="GO:0005524">
    <property type="term" value="F:ATP binding"/>
    <property type="evidence" value="ECO:0007669"/>
    <property type="project" value="UniProtKB-KW"/>
</dbReference>
<dbReference type="Pfam" id="PF00005">
    <property type="entry name" value="ABC_tran"/>
    <property type="match status" value="1"/>
</dbReference>
<dbReference type="InterPro" id="IPR019895">
    <property type="entry name" value="L_ocin_972_ABC"/>
</dbReference>
<name>A0A846ZAD9_9LACO</name>
<dbReference type="InterPro" id="IPR003439">
    <property type="entry name" value="ABC_transporter-like_ATP-bd"/>
</dbReference>
<keyword evidence="2 4" id="KW-0067">ATP-binding</keyword>
<dbReference type="SMART" id="SM00382">
    <property type="entry name" value="AAA"/>
    <property type="match status" value="1"/>
</dbReference>
<dbReference type="SUPFAM" id="SSF52540">
    <property type="entry name" value="P-loop containing nucleoside triphosphate hydrolases"/>
    <property type="match status" value="1"/>
</dbReference>
<evidence type="ECO:0000313" key="4">
    <source>
        <dbReference type="EMBL" id="NKZ18717.1"/>
    </source>
</evidence>
<dbReference type="AlphaFoldDB" id="A0A846ZAD9"/>
<dbReference type="Gene3D" id="3.40.50.300">
    <property type="entry name" value="P-loop containing nucleotide triphosphate hydrolases"/>
    <property type="match status" value="1"/>
</dbReference>